<dbReference type="EMBL" id="CAJQZP010000226">
    <property type="protein sequence ID" value="CAG4950213.1"/>
    <property type="molecule type" value="Genomic_DNA"/>
</dbReference>
<accession>A0A8S3WB03</accession>
<feature type="non-terminal residue" evidence="7">
    <location>
        <position position="267"/>
    </location>
</feature>
<dbReference type="Proteomes" id="UP000691718">
    <property type="component" value="Unassembled WGS sequence"/>
</dbReference>
<evidence type="ECO:0000256" key="2">
    <source>
        <dbReference type="ARBA" id="ARBA00022692"/>
    </source>
</evidence>
<dbReference type="PANTHER" id="PTHR11814">
    <property type="entry name" value="SULFATE TRANSPORTER"/>
    <property type="match status" value="1"/>
</dbReference>
<dbReference type="InterPro" id="IPR001902">
    <property type="entry name" value="SLC26A/SulP_fam"/>
</dbReference>
<evidence type="ECO:0000256" key="1">
    <source>
        <dbReference type="ARBA" id="ARBA00004141"/>
    </source>
</evidence>
<dbReference type="InterPro" id="IPR011547">
    <property type="entry name" value="SLC26A/SulP_dom"/>
</dbReference>
<comment type="subcellular location">
    <subcellularLocation>
        <location evidence="1">Membrane</location>
        <topology evidence="1">Multi-pass membrane protein</topology>
    </subcellularLocation>
</comment>
<reference evidence="7" key="1">
    <citation type="submission" date="2021-04" db="EMBL/GenBank/DDBJ databases">
        <authorList>
            <person name="Tunstrom K."/>
        </authorList>
    </citation>
    <scope>NUCLEOTIDE SEQUENCE</scope>
</reference>
<dbReference type="AlphaFoldDB" id="A0A8S3WB03"/>
<sequence>GSTVDAGQELVALGACGALGALACCMPATGSFTRTALNHACGVLTPAGSFFKACLVLLAVTLLTDAFYFIPRAALAGIIMVAMMSIIDFSIVKILWMNSKCELGVWAVTVCVGACAGLELGIAAGAVADLLRALARASRPHLPASQHNNKCVRVRVPARLQWCAGARVSRRLRALAAASPLLVLDAADLHHIDFNVAEEIISVILDLEKQGHKIILWNFNAKHQQLFEQLHPAMRERFYTGISIEQEVLGVEIFEQASIPDPISTNL</sequence>
<evidence type="ECO:0000256" key="3">
    <source>
        <dbReference type="ARBA" id="ARBA00022989"/>
    </source>
</evidence>
<keyword evidence="4 5" id="KW-0472">Membrane</keyword>
<dbReference type="GO" id="GO:0016020">
    <property type="term" value="C:membrane"/>
    <property type="evidence" value="ECO:0007669"/>
    <property type="project" value="UniProtKB-SubCell"/>
</dbReference>
<evidence type="ECO:0000313" key="8">
    <source>
        <dbReference type="Proteomes" id="UP000691718"/>
    </source>
</evidence>
<proteinExistence type="predicted"/>
<keyword evidence="8" id="KW-1185">Reference proteome</keyword>
<evidence type="ECO:0000259" key="6">
    <source>
        <dbReference type="Pfam" id="PF00916"/>
    </source>
</evidence>
<gene>
    <name evidence="7" type="ORF">PAPOLLO_LOCUS4160</name>
</gene>
<comment type="caution">
    <text evidence="7">The sequence shown here is derived from an EMBL/GenBank/DDBJ whole genome shotgun (WGS) entry which is preliminary data.</text>
</comment>
<dbReference type="Pfam" id="PF00916">
    <property type="entry name" value="Sulfate_transp"/>
    <property type="match status" value="1"/>
</dbReference>
<name>A0A8S3WB03_PARAO</name>
<evidence type="ECO:0000256" key="5">
    <source>
        <dbReference type="SAM" id="Phobius"/>
    </source>
</evidence>
<feature type="transmembrane region" description="Helical" evidence="5">
    <location>
        <begin position="77"/>
        <end position="97"/>
    </location>
</feature>
<feature type="transmembrane region" description="Helical" evidence="5">
    <location>
        <begin position="12"/>
        <end position="30"/>
    </location>
</feature>
<dbReference type="OrthoDB" id="288203at2759"/>
<feature type="transmembrane region" description="Helical" evidence="5">
    <location>
        <begin position="103"/>
        <end position="131"/>
    </location>
</feature>
<keyword evidence="2 5" id="KW-0812">Transmembrane</keyword>
<feature type="domain" description="SLC26A/SulP transporter" evidence="6">
    <location>
        <begin position="2"/>
        <end position="109"/>
    </location>
</feature>
<dbReference type="GO" id="GO:0055085">
    <property type="term" value="P:transmembrane transport"/>
    <property type="evidence" value="ECO:0007669"/>
    <property type="project" value="InterPro"/>
</dbReference>
<protein>
    <submittedName>
        <fullName evidence="7">(apollo) hypothetical protein</fullName>
    </submittedName>
</protein>
<evidence type="ECO:0000313" key="7">
    <source>
        <dbReference type="EMBL" id="CAG4950213.1"/>
    </source>
</evidence>
<organism evidence="7 8">
    <name type="scientific">Parnassius apollo</name>
    <name type="common">Apollo butterfly</name>
    <name type="synonym">Papilio apollo</name>
    <dbReference type="NCBI Taxonomy" id="110799"/>
    <lineage>
        <taxon>Eukaryota</taxon>
        <taxon>Metazoa</taxon>
        <taxon>Ecdysozoa</taxon>
        <taxon>Arthropoda</taxon>
        <taxon>Hexapoda</taxon>
        <taxon>Insecta</taxon>
        <taxon>Pterygota</taxon>
        <taxon>Neoptera</taxon>
        <taxon>Endopterygota</taxon>
        <taxon>Lepidoptera</taxon>
        <taxon>Glossata</taxon>
        <taxon>Ditrysia</taxon>
        <taxon>Papilionoidea</taxon>
        <taxon>Papilionidae</taxon>
        <taxon>Parnassiinae</taxon>
        <taxon>Parnassini</taxon>
        <taxon>Parnassius</taxon>
        <taxon>Parnassius</taxon>
    </lineage>
</organism>
<keyword evidence="3 5" id="KW-1133">Transmembrane helix</keyword>
<evidence type="ECO:0000256" key="4">
    <source>
        <dbReference type="ARBA" id="ARBA00023136"/>
    </source>
</evidence>